<dbReference type="InterPro" id="IPR017853">
    <property type="entry name" value="GH"/>
</dbReference>
<dbReference type="Gene3D" id="3.20.20.80">
    <property type="entry name" value="Glycosidases"/>
    <property type="match status" value="1"/>
</dbReference>
<reference evidence="2" key="2">
    <citation type="submission" date="2008-12" db="EMBL/GenBank/DDBJ databases">
        <title>Improved gene annotation of the rice (Oryza sativa) genomes.</title>
        <authorList>
            <person name="Wang J."/>
            <person name="Li R."/>
            <person name="Fan W."/>
            <person name="Huang Q."/>
            <person name="Zhang J."/>
            <person name="Zhou Y."/>
            <person name="Hu Y."/>
            <person name="Zi S."/>
            <person name="Li J."/>
            <person name="Ni P."/>
            <person name="Zheng H."/>
            <person name="Zhang Y."/>
            <person name="Zhao M."/>
            <person name="Hao Q."/>
            <person name="McDermott J."/>
            <person name="Samudrala R."/>
            <person name="Kristiansen K."/>
            <person name="Wong G.K.-S."/>
        </authorList>
    </citation>
    <scope>NUCLEOTIDE SEQUENCE</scope>
</reference>
<dbReference type="Proteomes" id="UP000007752">
    <property type="component" value="Chromosome 7"/>
</dbReference>
<protein>
    <recommendedName>
        <fullName evidence="3">GH18 domain-containing protein</fullName>
    </recommendedName>
</protein>
<feature type="region of interest" description="Disordered" evidence="1">
    <location>
        <begin position="1"/>
        <end position="34"/>
    </location>
</feature>
<evidence type="ECO:0000313" key="2">
    <source>
        <dbReference type="EMBL" id="EEE66827.1"/>
    </source>
</evidence>
<accession>B9FW90</accession>
<sequence>MGLPVRRGCPVRPPATRSETQSPEGGVGASSPARIHSVSPFSRVFGHGRYWADLSGHPVASVGADIKHYQHAKNVTVLLSIGGEGDQYSLPMPRSAKNVADHLWDAYLGGHRHGLFHPFGDAE</sequence>
<dbReference type="SUPFAM" id="SSF51445">
    <property type="entry name" value="(Trans)glycosidases"/>
    <property type="match status" value="1"/>
</dbReference>
<organism evidence="2">
    <name type="scientific">Oryza sativa subsp. japonica</name>
    <name type="common">Rice</name>
    <dbReference type="NCBI Taxonomy" id="39947"/>
    <lineage>
        <taxon>Eukaryota</taxon>
        <taxon>Viridiplantae</taxon>
        <taxon>Streptophyta</taxon>
        <taxon>Embryophyta</taxon>
        <taxon>Tracheophyta</taxon>
        <taxon>Spermatophyta</taxon>
        <taxon>Magnoliopsida</taxon>
        <taxon>Liliopsida</taxon>
        <taxon>Poales</taxon>
        <taxon>Poaceae</taxon>
        <taxon>BOP clade</taxon>
        <taxon>Oryzoideae</taxon>
        <taxon>Oryzeae</taxon>
        <taxon>Oryzinae</taxon>
        <taxon>Oryza</taxon>
        <taxon>Oryza sativa</taxon>
    </lineage>
</organism>
<gene>
    <name evidence="2" type="ORF">OsJ_23595</name>
</gene>
<dbReference type="PANTHER" id="PTHR45708:SF59">
    <property type="entry name" value="OS11G0701900 PROTEIN"/>
    <property type="match status" value="1"/>
</dbReference>
<dbReference type="EMBL" id="CM000144">
    <property type="protein sequence ID" value="EEE66827.1"/>
    <property type="molecule type" value="Genomic_DNA"/>
</dbReference>
<dbReference type="PANTHER" id="PTHR45708">
    <property type="entry name" value="ENDOCHITINASE"/>
    <property type="match status" value="1"/>
</dbReference>
<dbReference type="InterPro" id="IPR050542">
    <property type="entry name" value="Glycosyl_Hydrlase18_Chitinase"/>
</dbReference>
<proteinExistence type="predicted"/>
<dbReference type="AlphaFoldDB" id="B9FW90"/>
<name>B9FW90_ORYSJ</name>
<evidence type="ECO:0008006" key="3">
    <source>
        <dbReference type="Google" id="ProtNLM"/>
    </source>
</evidence>
<evidence type="ECO:0000256" key="1">
    <source>
        <dbReference type="SAM" id="MobiDB-lite"/>
    </source>
</evidence>
<reference evidence="2" key="1">
    <citation type="journal article" date="2005" name="PLoS Biol.">
        <title>The genomes of Oryza sativa: a history of duplications.</title>
        <authorList>
            <person name="Yu J."/>
            <person name="Wang J."/>
            <person name="Lin W."/>
            <person name="Li S."/>
            <person name="Li H."/>
            <person name="Zhou J."/>
            <person name="Ni P."/>
            <person name="Dong W."/>
            <person name="Hu S."/>
            <person name="Zeng C."/>
            <person name="Zhang J."/>
            <person name="Zhang Y."/>
            <person name="Li R."/>
            <person name="Xu Z."/>
            <person name="Li S."/>
            <person name="Li X."/>
            <person name="Zheng H."/>
            <person name="Cong L."/>
            <person name="Lin L."/>
            <person name="Yin J."/>
            <person name="Geng J."/>
            <person name="Li G."/>
            <person name="Shi J."/>
            <person name="Liu J."/>
            <person name="Lv H."/>
            <person name="Li J."/>
            <person name="Wang J."/>
            <person name="Deng Y."/>
            <person name="Ran L."/>
            <person name="Shi X."/>
            <person name="Wang X."/>
            <person name="Wu Q."/>
            <person name="Li C."/>
            <person name="Ren X."/>
            <person name="Wang J."/>
            <person name="Wang X."/>
            <person name="Li D."/>
            <person name="Liu D."/>
            <person name="Zhang X."/>
            <person name="Ji Z."/>
            <person name="Zhao W."/>
            <person name="Sun Y."/>
            <person name="Zhang Z."/>
            <person name="Bao J."/>
            <person name="Han Y."/>
            <person name="Dong L."/>
            <person name="Ji J."/>
            <person name="Chen P."/>
            <person name="Wu S."/>
            <person name="Liu J."/>
            <person name="Xiao Y."/>
            <person name="Bu D."/>
            <person name="Tan J."/>
            <person name="Yang L."/>
            <person name="Ye C."/>
            <person name="Zhang J."/>
            <person name="Xu J."/>
            <person name="Zhou Y."/>
            <person name="Yu Y."/>
            <person name="Zhang B."/>
            <person name="Zhuang S."/>
            <person name="Wei H."/>
            <person name="Liu B."/>
            <person name="Lei M."/>
            <person name="Yu H."/>
            <person name="Li Y."/>
            <person name="Xu H."/>
            <person name="Wei S."/>
            <person name="He X."/>
            <person name="Fang L."/>
            <person name="Zhang Z."/>
            <person name="Zhang Y."/>
            <person name="Huang X."/>
            <person name="Su Z."/>
            <person name="Tong W."/>
            <person name="Li J."/>
            <person name="Tong Z."/>
            <person name="Li S."/>
            <person name="Ye J."/>
            <person name="Wang L."/>
            <person name="Fang L."/>
            <person name="Lei T."/>
            <person name="Chen C."/>
            <person name="Chen H."/>
            <person name="Xu Z."/>
            <person name="Li H."/>
            <person name="Huang H."/>
            <person name="Zhang F."/>
            <person name="Xu H."/>
            <person name="Li N."/>
            <person name="Zhao C."/>
            <person name="Li S."/>
            <person name="Dong L."/>
            <person name="Huang Y."/>
            <person name="Li L."/>
            <person name="Xi Y."/>
            <person name="Qi Q."/>
            <person name="Li W."/>
            <person name="Zhang B."/>
            <person name="Hu W."/>
            <person name="Zhang Y."/>
            <person name="Tian X."/>
            <person name="Jiao Y."/>
            <person name="Liang X."/>
            <person name="Jin J."/>
            <person name="Gao L."/>
            <person name="Zheng W."/>
            <person name="Hao B."/>
            <person name="Liu S."/>
            <person name="Wang W."/>
            <person name="Yuan L."/>
            <person name="Cao M."/>
            <person name="McDermott J."/>
            <person name="Samudrala R."/>
            <person name="Wang J."/>
            <person name="Wong G.K."/>
            <person name="Yang H."/>
        </authorList>
    </citation>
    <scope>NUCLEOTIDE SEQUENCE [LARGE SCALE GENOMIC DNA]</scope>
</reference>